<dbReference type="AlphaFoldDB" id="A0A3A1NZJ6"/>
<dbReference type="EMBL" id="QXFM01000145">
    <property type="protein sequence ID" value="RIV79873.1"/>
    <property type="molecule type" value="Genomic_DNA"/>
</dbReference>
<reference evidence="2 3" key="1">
    <citation type="submission" date="2018-08" db="EMBL/GenBank/DDBJ databases">
        <title>Erythrobacter zhengii sp.nov., a bacterium isolated from deep-sea sediment.</title>
        <authorList>
            <person name="Fang C."/>
            <person name="Wu Y.-H."/>
            <person name="Sun C."/>
            <person name="Wang H."/>
            <person name="Cheng H."/>
            <person name="Meng F.-X."/>
            <person name="Wang C.-S."/>
            <person name="Xu X.-W."/>
        </authorList>
    </citation>
    <scope>NUCLEOTIDE SEQUENCE [LARGE SCALE GENOMIC DNA]</scope>
    <source>
        <strain evidence="2 3">CCTCC AB 2015396</strain>
    </source>
</reference>
<dbReference type="InterPro" id="IPR027417">
    <property type="entry name" value="P-loop_NTPase"/>
</dbReference>
<evidence type="ECO:0000313" key="2">
    <source>
        <dbReference type="EMBL" id="RIV79873.1"/>
    </source>
</evidence>
<gene>
    <name evidence="2" type="ORF">D2V17_20435</name>
</gene>
<dbReference type="OrthoDB" id="9804145at2"/>
<dbReference type="GO" id="GO:0003677">
    <property type="term" value="F:DNA binding"/>
    <property type="evidence" value="ECO:0007669"/>
    <property type="project" value="InterPro"/>
</dbReference>
<dbReference type="RefSeq" id="WP_119594980.1">
    <property type="nucleotide sequence ID" value="NZ_QXFM01000145.1"/>
</dbReference>
<feature type="domain" description="Helicase/UvrB N-terminal" evidence="1">
    <location>
        <begin position="3"/>
        <end position="201"/>
    </location>
</feature>
<dbReference type="Gene3D" id="3.40.50.300">
    <property type="entry name" value="P-loop containing nucleotide triphosphate hydrolases"/>
    <property type="match status" value="2"/>
</dbReference>
<dbReference type="InterPro" id="IPR006935">
    <property type="entry name" value="Helicase/UvrB_N"/>
</dbReference>
<evidence type="ECO:0000313" key="3">
    <source>
        <dbReference type="Proteomes" id="UP000265366"/>
    </source>
</evidence>
<protein>
    <recommendedName>
        <fullName evidence="1">Helicase/UvrB N-terminal domain-containing protein</fullName>
    </recommendedName>
</protein>
<name>A0A3A1NZJ6_9SPHN</name>
<organism evidence="2 3">
    <name type="scientific">Aurantiacibacter xanthus</name>
    <dbReference type="NCBI Taxonomy" id="1784712"/>
    <lineage>
        <taxon>Bacteria</taxon>
        <taxon>Pseudomonadati</taxon>
        <taxon>Pseudomonadota</taxon>
        <taxon>Alphaproteobacteria</taxon>
        <taxon>Sphingomonadales</taxon>
        <taxon>Erythrobacteraceae</taxon>
        <taxon>Aurantiacibacter</taxon>
    </lineage>
</organism>
<sequence>MELFGFQERAASSIAERFAEYAINPLMVDRTTTVPFIQTLVSITGSGKTLILADAVSQIRDRLPIQPIVLWVSKGKIVVSQAYSNLSAGKYADNLPGFTVKPLLQVAPSDLEDSTRPVLLVATVGKFAVEDEEGGDRKVFEAQLDLATDSLWELLKRRRAASGARRPLIVVYDEGHNLSDLQTRRLLELSPDGLIAASATMTLPSRLENTITRLRTDRGWQDSQFTTAVASKDVVSAGLVKERIAIGGYVTPMETAVDAMLSDMAEARAAAALLPAPYKPKAIYVCSTNTVDGVPIAEDTKRPFNERQARPILIWRHLVENAKIDPSKIVIYSQLKFTKDAPAPKGMRVLSGGDKDYTDFIEGDFEHIIFNLGLQEGWDDPTCGFAYIDKEMASPRQITQVIGRVLRQPGAEHYTNPVLNTAHFYIRTDERGVFDEILDDIRRQLVSEHPAVSLLIKSDSTGRVMEKVHPEPPRTVPTIGIHSAKAKDPIANLINKMMDFSAGGPNTVGQGSRMLVLQEIGAGAESSFEWIEVEHSNRVTVRSIFRRELQRLYAGALRRAGGPVNLVDIELPKFDAMIELTSPAADHVRSVARSVVEAYIAHSRIFQNDFDAPYSVGPVAIDLRDATDFSKSLHAKYSGLNPLELRFCRALDRTQRVWARNPRNSGFYIPLLDLASSSTYWPDFLVWVDKTVIAIDTKGDHLLAEASVGKLFDIDTLGEPAKVVLRLISEGEAEALPSGQINKVGKLGFTVWSWKNGRLHGIHASDERAAIKLALDLS</sequence>
<proteinExistence type="predicted"/>
<dbReference type="SUPFAM" id="SSF52540">
    <property type="entry name" value="P-loop containing nucleoside triphosphate hydrolases"/>
    <property type="match status" value="2"/>
</dbReference>
<dbReference type="GO" id="GO:0005524">
    <property type="term" value="F:ATP binding"/>
    <property type="evidence" value="ECO:0007669"/>
    <property type="project" value="InterPro"/>
</dbReference>
<dbReference type="Pfam" id="PF04851">
    <property type="entry name" value="ResIII"/>
    <property type="match status" value="1"/>
</dbReference>
<comment type="caution">
    <text evidence="2">The sequence shown here is derived from an EMBL/GenBank/DDBJ whole genome shotgun (WGS) entry which is preliminary data.</text>
</comment>
<dbReference type="GO" id="GO:0016787">
    <property type="term" value="F:hydrolase activity"/>
    <property type="evidence" value="ECO:0007669"/>
    <property type="project" value="InterPro"/>
</dbReference>
<keyword evidence="3" id="KW-1185">Reference proteome</keyword>
<evidence type="ECO:0000259" key="1">
    <source>
        <dbReference type="Pfam" id="PF04851"/>
    </source>
</evidence>
<accession>A0A3A1NZJ6</accession>
<dbReference type="Proteomes" id="UP000265366">
    <property type="component" value="Unassembled WGS sequence"/>
</dbReference>